<feature type="compositionally biased region" description="Low complexity" evidence="5">
    <location>
        <begin position="44"/>
        <end position="61"/>
    </location>
</feature>
<dbReference type="GO" id="GO:0004674">
    <property type="term" value="F:protein serine/threonine kinase activity"/>
    <property type="evidence" value="ECO:0007669"/>
    <property type="project" value="TreeGrafter"/>
</dbReference>
<keyword evidence="8" id="KW-1185">Reference proteome</keyword>
<keyword evidence="2" id="KW-0547">Nucleotide-binding</keyword>
<keyword evidence="1" id="KW-0808">Transferase</keyword>
<dbReference type="SUPFAM" id="SSF56112">
    <property type="entry name" value="Protein kinase-like (PK-like)"/>
    <property type="match status" value="1"/>
</dbReference>
<evidence type="ECO:0000313" key="8">
    <source>
        <dbReference type="Proteomes" id="UP000319663"/>
    </source>
</evidence>
<comment type="caution">
    <text evidence="7">The sequence shown here is derived from an EMBL/GenBank/DDBJ whole genome shotgun (WGS) entry which is preliminary data.</text>
</comment>
<evidence type="ECO:0000256" key="1">
    <source>
        <dbReference type="ARBA" id="ARBA00022679"/>
    </source>
</evidence>
<feature type="compositionally biased region" description="Pro residues" evidence="5">
    <location>
        <begin position="23"/>
        <end position="35"/>
    </location>
</feature>
<accession>A0A507QQW0</accession>
<name>A0A507QQW0_MONPU</name>
<dbReference type="STRING" id="5098.A0A507QQW0"/>
<keyword evidence="3" id="KW-0418">Kinase</keyword>
<dbReference type="Pfam" id="PF00069">
    <property type="entry name" value="Pkinase"/>
    <property type="match status" value="1"/>
</dbReference>
<keyword evidence="4" id="KW-0067">ATP-binding</keyword>
<dbReference type="PROSITE" id="PS50011">
    <property type="entry name" value="PROTEIN_KINASE_DOM"/>
    <property type="match status" value="1"/>
</dbReference>
<sequence>MAVRQPPIHLSLFTPSTGSPGQLPRPPMEITPPATPIVATRDAPASLASSRSSPTGSRVLSPAEPPASQAGSITNRHVRTPHEFPDVIEISKDASGRPIEFGRGVWSVVYMASSHPPSKTSSVLMTPPSSPGTKTRILAVKTPARRDAQSVLRREALILTRLSLTPGHENHVVPFRGYISSSHSIVMSAVPLALSTYIEEEAETARKQLSTQTMFDPIQGKARWYDLAHRLISALSWLHNEAQIVHGDVKPHSFLLRPRQTSLSDNHDGFPYEPVFADFSSAHDLTCPTTENGSGSSMSALTPVFAAPELLSVHALTSPDVNPTPASDVFSLAVTLLAAATGDLLVYPGTSNMQRLAMAREGHRVLEFARSGGNGSRIPRDGMVEQTLMPAIAKDPIQRITAGKWLSAIQTLP</sequence>
<dbReference type="EMBL" id="VIFY01000124">
    <property type="protein sequence ID" value="TQB70051.1"/>
    <property type="molecule type" value="Genomic_DNA"/>
</dbReference>
<dbReference type="GO" id="GO:0005524">
    <property type="term" value="F:ATP binding"/>
    <property type="evidence" value="ECO:0007669"/>
    <property type="project" value="UniProtKB-KW"/>
</dbReference>
<feature type="domain" description="Protein kinase" evidence="6">
    <location>
        <begin position="95"/>
        <end position="413"/>
    </location>
</feature>
<evidence type="ECO:0000313" key="7">
    <source>
        <dbReference type="EMBL" id="TQB70051.1"/>
    </source>
</evidence>
<dbReference type="Gene3D" id="1.10.510.10">
    <property type="entry name" value="Transferase(Phosphotransferase) domain 1"/>
    <property type="match status" value="1"/>
</dbReference>
<dbReference type="PANTHER" id="PTHR43289">
    <property type="entry name" value="MITOGEN-ACTIVATED PROTEIN KINASE KINASE KINASE 20-RELATED"/>
    <property type="match status" value="1"/>
</dbReference>
<protein>
    <recommendedName>
        <fullName evidence="6">Protein kinase domain-containing protein</fullName>
    </recommendedName>
</protein>
<dbReference type="InterPro" id="IPR011009">
    <property type="entry name" value="Kinase-like_dom_sf"/>
</dbReference>
<feature type="region of interest" description="Disordered" evidence="5">
    <location>
        <begin position="1"/>
        <end position="77"/>
    </location>
</feature>
<dbReference type="AlphaFoldDB" id="A0A507QQW0"/>
<reference evidence="7 8" key="1">
    <citation type="submission" date="2019-06" db="EMBL/GenBank/DDBJ databases">
        <title>Wine fermentation using esterase from Monascus purpureus.</title>
        <authorList>
            <person name="Geng C."/>
            <person name="Zhang Y."/>
        </authorList>
    </citation>
    <scope>NUCLEOTIDE SEQUENCE [LARGE SCALE GENOMIC DNA]</scope>
    <source>
        <strain evidence="7">HQ1</strain>
    </source>
</reference>
<evidence type="ECO:0000256" key="3">
    <source>
        <dbReference type="ARBA" id="ARBA00022777"/>
    </source>
</evidence>
<dbReference type="InterPro" id="IPR000719">
    <property type="entry name" value="Prot_kinase_dom"/>
</dbReference>
<dbReference type="Proteomes" id="UP000319663">
    <property type="component" value="Unassembled WGS sequence"/>
</dbReference>
<evidence type="ECO:0000256" key="2">
    <source>
        <dbReference type="ARBA" id="ARBA00022741"/>
    </source>
</evidence>
<evidence type="ECO:0000259" key="6">
    <source>
        <dbReference type="PROSITE" id="PS50011"/>
    </source>
</evidence>
<proteinExistence type="predicted"/>
<evidence type="ECO:0000256" key="4">
    <source>
        <dbReference type="ARBA" id="ARBA00022840"/>
    </source>
</evidence>
<dbReference type="SMART" id="SM00220">
    <property type="entry name" value="S_TKc"/>
    <property type="match status" value="1"/>
</dbReference>
<evidence type="ECO:0000256" key="5">
    <source>
        <dbReference type="SAM" id="MobiDB-lite"/>
    </source>
</evidence>
<gene>
    <name evidence="7" type="ORF">MPDQ_001020</name>
</gene>
<organism evidence="7 8">
    <name type="scientific">Monascus purpureus</name>
    <name type="common">Red mold</name>
    <name type="synonym">Monascus anka</name>
    <dbReference type="NCBI Taxonomy" id="5098"/>
    <lineage>
        <taxon>Eukaryota</taxon>
        <taxon>Fungi</taxon>
        <taxon>Dikarya</taxon>
        <taxon>Ascomycota</taxon>
        <taxon>Pezizomycotina</taxon>
        <taxon>Eurotiomycetes</taxon>
        <taxon>Eurotiomycetidae</taxon>
        <taxon>Eurotiales</taxon>
        <taxon>Aspergillaceae</taxon>
        <taxon>Monascus</taxon>
    </lineage>
</organism>
<dbReference type="OrthoDB" id="626167at2759"/>
<dbReference type="PANTHER" id="PTHR43289:SF33">
    <property type="entry name" value="SERINE_THREONINE KINASE 31"/>
    <property type="match status" value="1"/>
</dbReference>